<dbReference type="SMART" id="SM00959">
    <property type="entry name" value="Rho_N"/>
    <property type="match status" value="1"/>
</dbReference>
<dbReference type="NCBIfam" id="NF006886">
    <property type="entry name" value="PRK09376.1"/>
    <property type="match status" value="1"/>
</dbReference>
<evidence type="ECO:0000256" key="4">
    <source>
        <dbReference type="ARBA" id="ARBA00022806"/>
    </source>
</evidence>
<comment type="function">
    <text evidence="9">Facilitates transcription termination by a mechanism that involves Rho binding to the nascent RNA, activation of Rho's RNA-dependent ATPase activity, and release of the mRNA from the DNA template.</text>
</comment>
<keyword evidence="8 9" id="KW-0804">Transcription</keyword>
<evidence type="ECO:0000256" key="11">
    <source>
        <dbReference type="PROSITE-ProRule" id="PRU01203"/>
    </source>
</evidence>
<dbReference type="GO" id="GO:0006353">
    <property type="term" value="P:DNA-templated transcription termination"/>
    <property type="evidence" value="ECO:0007669"/>
    <property type="project" value="UniProtKB-UniRule"/>
</dbReference>
<evidence type="ECO:0000259" key="13">
    <source>
        <dbReference type="PROSITE" id="PS51856"/>
    </source>
</evidence>
<dbReference type="GO" id="GO:0005524">
    <property type="term" value="F:ATP binding"/>
    <property type="evidence" value="ECO:0007669"/>
    <property type="project" value="UniProtKB-UniRule"/>
</dbReference>
<dbReference type="InterPro" id="IPR011112">
    <property type="entry name" value="Rho-like_N"/>
</dbReference>
<dbReference type="InterPro" id="IPR036269">
    <property type="entry name" value="Rho_N_sf"/>
</dbReference>
<evidence type="ECO:0000256" key="10">
    <source>
        <dbReference type="NCBIfam" id="TIGR00767"/>
    </source>
</evidence>
<dbReference type="InterPro" id="IPR003593">
    <property type="entry name" value="AAA+_ATPase"/>
</dbReference>
<comment type="caution">
    <text evidence="14">The sequence shown here is derived from an EMBL/GenBank/DDBJ whole genome shotgun (WGS) entry which is preliminary data.</text>
</comment>
<sequence length="448" mass="50303">MENNEKEQEAQGQKENKATKKHTNSRTHTPVDGYKIEDLRALDLENLVQIANVVGVENPREFRRQDLIFEILKTQTKQGGFILFTGILEVTNEGYGFLRSVDANLSDSSNDAYVSNSQIRKFALRVGDIVTGQVREPKDQEKYYALLKIEAINYMPLAEAKERPLFDNLTPLFPTEKIKLEYDPMHLTGRVLDLFTPIGKGQRGLIVAPPRSGKTELMKELAHGIAKNHPEAHLMVLLVDERPEEVTDMQRCVKGEVFSSTFDLPALNHVRVAELVIEKAKRLVEMGKDVIILLDSITRLARAYNTVTPPSGKVLTGGVDANALHKPKRFFGAARNIEHGGSLTIIATALIDTGSRMDEVIFEEFKGTGNSEVVLDRNISDRRIYPAISVLKSGTRKEELLQKPDELQKIWAIRTAIASMDDVEALKFLYAKMLKTKNNKELLAILND</sequence>
<evidence type="ECO:0000256" key="8">
    <source>
        <dbReference type="ARBA" id="ARBA00023163"/>
    </source>
</evidence>
<keyword evidence="3 9" id="KW-0378">Hydrolase</keyword>
<dbReference type="SUPFAM" id="SSF50249">
    <property type="entry name" value="Nucleic acid-binding proteins"/>
    <property type="match status" value="1"/>
</dbReference>
<dbReference type="InterPro" id="IPR011129">
    <property type="entry name" value="CSD"/>
</dbReference>
<dbReference type="Gene3D" id="1.10.720.10">
    <property type="match status" value="1"/>
</dbReference>
<dbReference type="SMART" id="SM00382">
    <property type="entry name" value="AAA"/>
    <property type="match status" value="1"/>
</dbReference>
<dbReference type="GO" id="GO:0008186">
    <property type="term" value="F:ATP-dependent activity, acting on RNA"/>
    <property type="evidence" value="ECO:0007669"/>
    <property type="project" value="UniProtKB-UniRule"/>
</dbReference>
<dbReference type="Gene3D" id="2.40.50.140">
    <property type="entry name" value="Nucleic acid-binding proteins"/>
    <property type="match status" value="1"/>
</dbReference>
<comment type="subunit">
    <text evidence="9">Homohexamer. The homohexamer assembles into an open ring structure.</text>
</comment>
<proteinExistence type="inferred from homology"/>
<dbReference type="PANTHER" id="PTHR46425:SF1">
    <property type="entry name" value="TRANSCRIPTION TERMINATION FACTOR RHO"/>
    <property type="match status" value="1"/>
</dbReference>
<feature type="compositionally biased region" description="Basic and acidic residues" evidence="12">
    <location>
        <begin position="1"/>
        <end position="18"/>
    </location>
</feature>
<evidence type="ECO:0000256" key="5">
    <source>
        <dbReference type="ARBA" id="ARBA00022840"/>
    </source>
</evidence>
<feature type="binding site" evidence="9">
    <location>
        <position position="242"/>
    </location>
    <ligand>
        <name>ATP</name>
        <dbReference type="ChEBI" id="CHEBI:30616"/>
    </ligand>
</feature>
<evidence type="ECO:0000256" key="3">
    <source>
        <dbReference type="ARBA" id="ARBA00022801"/>
    </source>
</evidence>
<dbReference type="InterPro" id="IPR041703">
    <property type="entry name" value="Rho_factor_ATP-bd"/>
</dbReference>
<dbReference type="HAMAP" id="MF_01884">
    <property type="entry name" value="Rho"/>
    <property type="match status" value="1"/>
</dbReference>
<dbReference type="Gene3D" id="3.40.50.300">
    <property type="entry name" value="P-loop containing nucleotide triphosphate hydrolases"/>
    <property type="match status" value="1"/>
</dbReference>
<dbReference type="GO" id="GO:0003723">
    <property type="term" value="F:RNA binding"/>
    <property type="evidence" value="ECO:0007669"/>
    <property type="project" value="UniProtKB-UniRule"/>
</dbReference>
<protein>
    <recommendedName>
        <fullName evidence="9 10">Transcription termination factor Rho</fullName>
        <ecNumber evidence="9 10">3.6.4.-</ecNumber>
    </recommendedName>
    <alternativeName>
        <fullName evidence="9">ATP-dependent helicase Rho</fullName>
    </alternativeName>
</protein>
<evidence type="ECO:0000256" key="1">
    <source>
        <dbReference type="ARBA" id="ARBA00022472"/>
    </source>
</evidence>
<dbReference type="SMART" id="SM00357">
    <property type="entry name" value="CSP"/>
    <property type="match status" value="1"/>
</dbReference>
<dbReference type="EMBL" id="JADBHS010000004">
    <property type="protein sequence ID" value="MBE2986154.1"/>
    <property type="molecule type" value="Genomic_DNA"/>
</dbReference>
<dbReference type="Pfam" id="PF00006">
    <property type="entry name" value="ATP-synt_ab"/>
    <property type="match status" value="1"/>
</dbReference>
<evidence type="ECO:0000256" key="2">
    <source>
        <dbReference type="ARBA" id="ARBA00022741"/>
    </source>
</evidence>
<evidence type="ECO:0000313" key="15">
    <source>
        <dbReference type="Proteomes" id="UP001318760"/>
    </source>
</evidence>
<comment type="caution">
    <text evidence="9">Lacks conserved residue(s) required for the propagation of feature annotation.</text>
</comment>
<comment type="similarity">
    <text evidence="9 11">Belongs to the Rho family.</text>
</comment>
<evidence type="ECO:0000256" key="9">
    <source>
        <dbReference type="HAMAP-Rule" id="MF_01884"/>
    </source>
</evidence>
<dbReference type="EC" id="3.6.4.-" evidence="9 10"/>
<organism evidence="14 15">
    <name type="scientific">Campylobacter californiensis</name>
    <dbReference type="NCBI Taxonomy" id="1032243"/>
    <lineage>
        <taxon>Bacteria</taxon>
        <taxon>Pseudomonadati</taxon>
        <taxon>Campylobacterota</taxon>
        <taxon>Epsilonproteobacteria</taxon>
        <taxon>Campylobacterales</taxon>
        <taxon>Campylobacteraceae</taxon>
        <taxon>Campylobacter</taxon>
    </lineage>
</organism>
<dbReference type="InterPro" id="IPR011113">
    <property type="entry name" value="Rho_RNA-bd"/>
</dbReference>
<dbReference type="SUPFAM" id="SSF68912">
    <property type="entry name" value="Rho N-terminal domain-like"/>
    <property type="match status" value="1"/>
</dbReference>
<name>A0ABD4JHU8_9BACT</name>
<dbReference type="Proteomes" id="UP001318760">
    <property type="component" value="Unassembled WGS sequence"/>
</dbReference>
<accession>A0ABD4JHU8</accession>
<dbReference type="CDD" id="cd01128">
    <property type="entry name" value="rho_factor_C"/>
    <property type="match status" value="1"/>
</dbReference>
<dbReference type="NCBIfam" id="TIGR00767">
    <property type="entry name" value="rho"/>
    <property type="match status" value="1"/>
</dbReference>
<keyword evidence="2 9" id="KW-0547">Nucleotide-binding</keyword>
<dbReference type="GO" id="GO:0005829">
    <property type="term" value="C:cytosol"/>
    <property type="evidence" value="ECO:0007669"/>
    <property type="project" value="UniProtKB-ARBA"/>
</dbReference>
<evidence type="ECO:0000256" key="7">
    <source>
        <dbReference type="ARBA" id="ARBA00023015"/>
    </source>
</evidence>
<dbReference type="Pfam" id="PF07497">
    <property type="entry name" value="Rho_RNA_bind"/>
    <property type="match status" value="1"/>
</dbReference>
<dbReference type="GO" id="GO:0004386">
    <property type="term" value="F:helicase activity"/>
    <property type="evidence" value="ECO:0007669"/>
    <property type="project" value="UniProtKB-UniRule"/>
</dbReference>
<dbReference type="InterPro" id="IPR027417">
    <property type="entry name" value="P-loop_NTPase"/>
</dbReference>
<dbReference type="RefSeq" id="WP_336613144.1">
    <property type="nucleotide sequence ID" value="NZ_JADBHS010000004.1"/>
</dbReference>
<evidence type="ECO:0000256" key="6">
    <source>
        <dbReference type="ARBA" id="ARBA00022884"/>
    </source>
</evidence>
<dbReference type="Pfam" id="PF07498">
    <property type="entry name" value="Rho_N"/>
    <property type="match status" value="1"/>
</dbReference>
<dbReference type="PROSITE" id="PS51856">
    <property type="entry name" value="RHO_RNA_BD"/>
    <property type="match status" value="1"/>
</dbReference>
<dbReference type="CDD" id="cd04459">
    <property type="entry name" value="Rho_CSD"/>
    <property type="match status" value="1"/>
</dbReference>
<keyword evidence="6 9" id="KW-0694">RNA-binding</keyword>
<keyword evidence="5 9" id="KW-0067">ATP-binding</keyword>
<gene>
    <name evidence="9 14" type="primary">rho</name>
    <name evidence="14" type="ORF">CCAL12919_03255</name>
</gene>
<dbReference type="SUPFAM" id="SSF52540">
    <property type="entry name" value="P-loop containing nucleoside triphosphate hydrolases"/>
    <property type="match status" value="1"/>
</dbReference>
<feature type="region of interest" description="Disordered" evidence="12">
    <location>
        <begin position="1"/>
        <end position="32"/>
    </location>
</feature>
<dbReference type="AlphaFoldDB" id="A0ABD4JHU8"/>
<feature type="binding site" evidence="9">
    <location>
        <begin position="211"/>
        <end position="216"/>
    </location>
    <ligand>
        <name>ATP</name>
        <dbReference type="ChEBI" id="CHEBI:30616"/>
    </ligand>
</feature>
<dbReference type="PANTHER" id="PTHR46425">
    <property type="entry name" value="TRANSCRIPTION TERMINATION FACTOR RHO"/>
    <property type="match status" value="1"/>
</dbReference>
<reference evidence="14 15" key="1">
    <citation type="submission" date="2020-10" db="EMBL/GenBank/DDBJ databases">
        <title>Campylobacter californiensis sp. nov. isolated from cattle and feral swine in California.</title>
        <authorList>
            <person name="Miller W.G."/>
        </authorList>
    </citation>
    <scope>NUCLEOTIDE SEQUENCE [LARGE SCALE GENOMIC DNA]</scope>
    <source>
        <strain evidence="14 15">RM12919</strain>
    </source>
</reference>
<dbReference type="InterPro" id="IPR012340">
    <property type="entry name" value="NA-bd_OB-fold"/>
</dbReference>
<evidence type="ECO:0000313" key="14">
    <source>
        <dbReference type="EMBL" id="MBE2986154.1"/>
    </source>
</evidence>
<dbReference type="GO" id="GO:0016787">
    <property type="term" value="F:hydrolase activity"/>
    <property type="evidence" value="ECO:0007669"/>
    <property type="project" value="UniProtKB-KW"/>
</dbReference>
<feature type="domain" description="Rho RNA-BD" evidence="13">
    <location>
        <begin position="81"/>
        <end position="156"/>
    </location>
</feature>
<evidence type="ECO:0000256" key="12">
    <source>
        <dbReference type="SAM" id="MobiDB-lite"/>
    </source>
</evidence>
<dbReference type="InterPro" id="IPR004665">
    <property type="entry name" value="Term_rho"/>
</dbReference>
<feature type="binding site" evidence="9">
    <location>
        <begin position="199"/>
        <end position="204"/>
    </location>
    <ligand>
        <name>ATP</name>
        <dbReference type="ChEBI" id="CHEBI:30616"/>
    </ligand>
</feature>
<keyword evidence="1 9" id="KW-0806">Transcription termination</keyword>
<keyword evidence="7 9" id="KW-0805">Transcription regulation</keyword>
<keyword evidence="4 9" id="KW-0347">Helicase</keyword>
<dbReference type="InterPro" id="IPR000194">
    <property type="entry name" value="ATPase_F1/V1/A1_a/bsu_nucl-bd"/>
</dbReference>